<proteinExistence type="predicted"/>
<accession>A0A5J5GJA6</accession>
<dbReference type="Gene3D" id="3.40.50.280">
    <property type="entry name" value="Cobalamin-binding domain"/>
    <property type="match status" value="1"/>
</dbReference>
<dbReference type="EMBL" id="VYQE01000003">
    <property type="protein sequence ID" value="KAA9007798.1"/>
    <property type="molecule type" value="Genomic_DNA"/>
</dbReference>
<dbReference type="InterPro" id="IPR036724">
    <property type="entry name" value="Cobalamin-bd_sf"/>
</dbReference>
<dbReference type="InterPro" id="IPR006158">
    <property type="entry name" value="Cobalamin-bd"/>
</dbReference>
<evidence type="ECO:0000313" key="2">
    <source>
        <dbReference type="EMBL" id="KAA9007798.1"/>
    </source>
</evidence>
<gene>
    <name evidence="2" type="ORF">F3S47_09730</name>
</gene>
<name>A0A5J5GJA6_9RHOB</name>
<dbReference type="GO" id="GO:0031419">
    <property type="term" value="F:cobalamin binding"/>
    <property type="evidence" value="ECO:0007669"/>
    <property type="project" value="InterPro"/>
</dbReference>
<comment type="caution">
    <text evidence="2">The sequence shown here is derived from an EMBL/GenBank/DDBJ whole genome shotgun (WGS) entry which is preliminary data.</text>
</comment>
<dbReference type="AlphaFoldDB" id="A0A5J5GJA6"/>
<dbReference type="Proteomes" id="UP000326554">
    <property type="component" value="Unassembled WGS sequence"/>
</dbReference>
<dbReference type="Pfam" id="PF02310">
    <property type="entry name" value="B12-binding"/>
    <property type="match status" value="1"/>
</dbReference>
<reference evidence="2 3" key="1">
    <citation type="submission" date="2019-09" db="EMBL/GenBank/DDBJ databases">
        <authorList>
            <person name="Park J.-S."/>
            <person name="Choi H.-J."/>
        </authorList>
    </citation>
    <scope>NUCLEOTIDE SEQUENCE [LARGE SCALE GENOMIC DNA]</scope>
    <source>
        <strain evidence="2 3">176SS1-4</strain>
    </source>
</reference>
<protein>
    <submittedName>
        <fullName evidence="2">Cobalamin B12-binding domain-containing protein</fullName>
    </submittedName>
</protein>
<evidence type="ECO:0000259" key="1">
    <source>
        <dbReference type="PROSITE" id="PS51332"/>
    </source>
</evidence>
<organism evidence="2 3">
    <name type="scientific">Histidinibacterium aquaticum</name>
    <dbReference type="NCBI Taxonomy" id="2613962"/>
    <lineage>
        <taxon>Bacteria</taxon>
        <taxon>Pseudomonadati</taxon>
        <taxon>Pseudomonadota</taxon>
        <taxon>Alphaproteobacteria</taxon>
        <taxon>Rhodobacterales</taxon>
        <taxon>Paracoccaceae</taxon>
        <taxon>Histidinibacterium</taxon>
    </lineage>
</organism>
<sequence length="288" mass="31260">MRAMSLRGKATDQLDPGVLAASEADFDRLRRRLPPADLQAFAQEVVLRLAEKRQSRSWGRGHATPEEIEALASALMSESPTAAVDYITRLVSDGASIEAIYLDYLAGAARYLGDGWMQDEVGLTSVTVGVGRIYTIMRRIFGSRSGQVVATERTAFFCTLPGETHRLGAQMAADLSRLEGWDIRLRTDRTHEELVDDLERRPAPVVAISATRPESLGALTRLVAAIRLAAPATRVLVAGPLVSKEPEAMRWIGPDAVATELDEAMSLMEWLFDDPASRGTAPSDGAAD</sequence>
<dbReference type="PROSITE" id="PS51332">
    <property type="entry name" value="B12_BINDING"/>
    <property type="match status" value="1"/>
</dbReference>
<evidence type="ECO:0000313" key="3">
    <source>
        <dbReference type="Proteomes" id="UP000326554"/>
    </source>
</evidence>
<keyword evidence="3" id="KW-1185">Reference proteome</keyword>
<dbReference type="SUPFAM" id="SSF52242">
    <property type="entry name" value="Cobalamin (vitamin B12)-binding domain"/>
    <property type="match status" value="1"/>
</dbReference>
<dbReference type="GO" id="GO:0046872">
    <property type="term" value="F:metal ion binding"/>
    <property type="evidence" value="ECO:0007669"/>
    <property type="project" value="InterPro"/>
</dbReference>
<dbReference type="CDD" id="cd02065">
    <property type="entry name" value="B12-binding_like"/>
    <property type="match status" value="1"/>
</dbReference>
<feature type="domain" description="B12-binding" evidence="1">
    <location>
        <begin position="152"/>
        <end position="278"/>
    </location>
</feature>